<reference evidence="3" key="1">
    <citation type="submission" date="2015-07" db="EMBL/GenBank/DDBJ databases">
        <title>Discovery of a poly(ethylene terephthalate assimilation.</title>
        <authorList>
            <person name="Yoshida S."/>
            <person name="Hiraga K."/>
            <person name="Takehana T."/>
            <person name="Taniguchi I."/>
            <person name="Yamaji H."/>
            <person name="Maeda Y."/>
            <person name="Toyohara K."/>
            <person name="Miyamoto K."/>
            <person name="Kimura Y."/>
            <person name="Oda K."/>
        </authorList>
    </citation>
    <scope>NUCLEOTIDE SEQUENCE [LARGE SCALE GENOMIC DNA]</scope>
    <source>
        <strain evidence="3">NBRC 110686 / TISTR 2288 / 201-F6</strain>
    </source>
</reference>
<evidence type="ECO:0000256" key="1">
    <source>
        <dbReference type="SAM" id="MobiDB-lite"/>
    </source>
</evidence>
<feature type="region of interest" description="Disordered" evidence="1">
    <location>
        <begin position="315"/>
        <end position="338"/>
    </location>
</feature>
<dbReference type="EMBL" id="BBYR01000101">
    <property type="protein sequence ID" value="GAP38884.1"/>
    <property type="molecule type" value="Genomic_DNA"/>
</dbReference>
<dbReference type="STRING" id="1547922.ISF6_0197"/>
<dbReference type="Proteomes" id="UP000037660">
    <property type="component" value="Unassembled WGS sequence"/>
</dbReference>
<keyword evidence="3" id="KW-1185">Reference proteome</keyword>
<comment type="caution">
    <text evidence="2">The sequence shown here is derived from an EMBL/GenBank/DDBJ whole genome shotgun (WGS) entry which is preliminary data.</text>
</comment>
<sequence>MPGLQRAGLLVVLPGRRGIAAEQRQRAAQAGHRHRAGCQVAQRVDLQRGLVPAPLRDAQVDHVHAAVQVLRVEPARQQQLALGVVGAAAQRQVVAVGGVHEGLAGRPRDRAAEAALGGRPVVLELVLQRAEQRQRGGVVGGEGERAAQRLAGVVGGQPRRPVAAGGEVQPGAGQADAGRRMLRRLAQRGLEALARLLQRGRPQRLAQEVIAALAQVARAPRGGRLLRRGAGAAQHRHVAAHRQLHPQRGAAALVGVVARQPPAQAARLDADDAVVLRVEAAGRAAEDLDRDHALLQRLRAVVEQRADQVAQQRPVARRAAEGAARLDAGQRQRHPRRGRRLGVGWQFVDLHARRAGGTRVFPGQGEL</sequence>
<feature type="region of interest" description="Disordered" evidence="1">
    <location>
        <begin position="155"/>
        <end position="176"/>
    </location>
</feature>
<proteinExistence type="predicted"/>
<reference evidence="2 3" key="2">
    <citation type="journal article" date="2016" name="Science">
        <title>A bacterium that degrades and assimilates poly(ethylene terephthalate).</title>
        <authorList>
            <person name="Yoshida S."/>
            <person name="Hiraga K."/>
            <person name="Takehana T."/>
            <person name="Taniguchi I."/>
            <person name="Yamaji H."/>
            <person name="Maeda Y."/>
            <person name="Toyohara K."/>
            <person name="Miyamoto K."/>
            <person name="Kimura Y."/>
            <person name="Oda K."/>
        </authorList>
    </citation>
    <scope>NUCLEOTIDE SEQUENCE [LARGE SCALE GENOMIC DNA]</scope>
    <source>
        <strain evidence="3">NBRC 110686 / TISTR 2288 / 201-F6</strain>
    </source>
</reference>
<protein>
    <submittedName>
        <fullName evidence="2">Uncharacterized protein</fullName>
    </submittedName>
</protein>
<accession>A0A0K8P8P6</accession>
<evidence type="ECO:0000313" key="3">
    <source>
        <dbReference type="Proteomes" id="UP000037660"/>
    </source>
</evidence>
<name>A0A0K8P8P6_PISS1</name>
<gene>
    <name evidence="2" type="ORF">ISF6_0197</name>
</gene>
<evidence type="ECO:0000313" key="2">
    <source>
        <dbReference type="EMBL" id="GAP38884.1"/>
    </source>
</evidence>
<dbReference type="AlphaFoldDB" id="A0A0K8P8P6"/>
<organism evidence="2 3">
    <name type="scientific">Piscinibacter sakaiensis</name>
    <name type="common">Ideonella sakaiensis</name>
    <dbReference type="NCBI Taxonomy" id="1547922"/>
    <lineage>
        <taxon>Bacteria</taxon>
        <taxon>Pseudomonadati</taxon>
        <taxon>Pseudomonadota</taxon>
        <taxon>Betaproteobacteria</taxon>
        <taxon>Burkholderiales</taxon>
        <taxon>Sphaerotilaceae</taxon>
        <taxon>Piscinibacter</taxon>
    </lineage>
</organism>